<accession>A0ABU3VYM5</accession>
<dbReference type="Proteomes" id="UP001269819">
    <property type="component" value="Unassembled WGS sequence"/>
</dbReference>
<evidence type="ECO:0008006" key="3">
    <source>
        <dbReference type="Google" id="ProtNLM"/>
    </source>
</evidence>
<reference evidence="1 2" key="1">
    <citation type="submission" date="2023-10" db="EMBL/GenBank/DDBJ databases">
        <title>Characteristics and mechanism of a salt-tolerant marine origin heterotrophic nitrifying- aerobic denitrifying bacteria Marinobacter xestospongiae HN1.</title>
        <authorList>
            <person name="Qi R."/>
        </authorList>
    </citation>
    <scope>NUCLEOTIDE SEQUENCE [LARGE SCALE GENOMIC DNA]</scope>
    <source>
        <strain evidence="1 2">HN1</strain>
    </source>
</reference>
<sequence>MRHLSEFFQSAANLLEYPEDLDRECFVVYEIALKEVSLKSALKTFNETNPLEKWDWPFDLGMDKYKCLESSEAVSYLKHFIGDHLRYENGAAIDEEHLENLALVFLQGEWDSIYVNHGSVTRNSCGFSIVRCPECHESFMALMGSDRVRILSCWESD</sequence>
<evidence type="ECO:0000313" key="2">
    <source>
        <dbReference type="Proteomes" id="UP001269819"/>
    </source>
</evidence>
<evidence type="ECO:0000313" key="1">
    <source>
        <dbReference type="EMBL" id="MDV2079383.1"/>
    </source>
</evidence>
<name>A0ABU3VYM5_9GAMM</name>
<protein>
    <recommendedName>
        <fullName evidence="3">Immunity protein 22</fullName>
    </recommendedName>
</protein>
<gene>
    <name evidence="1" type="ORF">RYS15_11850</name>
</gene>
<proteinExistence type="predicted"/>
<dbReference type="RefSeq" id="WP_316973942.1">
    <property type="nucleotide sequence ID" value="NZ_JAWIIJ010000007.1"/>
</dbReference>
<comment type="caution">
    <text evidence="1">The sequence shown here is derived from an EMBL/GenBank/DDBJ whole genome shotgun (WGS) entry which is preliminary data.</text>
</comment>
<keyword evidence="2" id="KW-1185">Reference proteome</keyword>
<dbReference type="EMBL" id="JAWIIJ010000007">
    <property type="protein sequence ID" value="MDV2079383.1"/>
    <property type="molecule type" value="Genomic_DNA"/>
</dbReference>
<organism evidence="1 2">
    <name type="scientific">Marinobacter xestospongiae</name>
    <dbReference type="NCBI Taxonomy" id="994319"/>
    <lineage>
        <taxon>Bacteria</taxon>
        <taxon>Pseudomonadati</taxon>
        <taxon>Pseudomonadota</taxon>
        <taxon>Gammaproteobacteria</taxon>
        <taxon>Pseudomonadales</taxon>
        <taxon>Marinobacteraceae</taxon>
        <taxon>Marinobacter</taxon>
    </lineage>
</organism>